<dbReference type="SUPFAM" id="SSF53474">
    <property type="entry name" value="alpha/beta-Hydrolases"/>
    <property type="match status" value="1"/>
</dbReference>
<evidence type="ECO:0000313" key="1">
    <source>
        <dbReference type="EMBL" id="KAL0130506.1"/>
    </source>
</evidence>
<dbReference type="AlphaFoldDB" id="A0AAW2GTD7"/>
<name>A0AAW2GTD7_9HYME</name>
<gene>
    <name evidence="1" type="ORF">PUN28_002261</name>
</gene>
<dbReference type="InterPro" id="IPR029058">
    <property type="entry name" value="AB_hydrolase_fold"/>
</dbReference>
<keyword evidence="2" id="KW-1185">Reference proteome</keyword>
<dbReference type="EMBL" id="JADYXP020000002">
    <property type="protein sequence ID" value="KAL0130506.1"/>
    <property type="molecule type" value="Genomic_DNA"/>
</dbReference>
<sequence>MNFKGRLILIDGAPEQIQALYRHSVSNSNNTDLQIVVLTNIMEIYSPGSSEKILIQLKKCQTWEEKYNIFAKQFLATNKSLSALNLKKLCITIYKYLSAVQQYNPSTLSSIKSSITLLRSTQLLQIPMMEEDYGLQKVTQNAVKVYCIEGTHITIMRNKKIASAINGEPLFAN</sequence>
<accession>A0AAW2GTD7</accession>
<dbReference type="Proteomes" id="UP001430953">
    <property type="component" value="Unassembled WGS sequence"/>
</dbReference>
<comment type="caution">
    <text evidence="1">The sequence shown here is derived from an EMBL/GenBank/DDBJ whole genome shotgun (WGS) entry which is preliminary data.</text>
</comment>
<evidence type="ECO:0000313" key="2">
    <source>
        <dbReference type="Proteomes" id="UP001430953"/>
    </source>
</evidence>
<organism evidence="1 2">
    <name type="scientific">Cardiocondyla obscurior</name>
    <dbReference type="NCBI Taxonomy" id="286306"/>
    <lineage>
        <taxon>Eukaryota</taxon>
        <taxon>Metazoa</taxon>
        <taxon>Ecdysozoa</taxon>
        <taxon>Arthropoda</taxon>
        <taxon>Hexapoda</taxon>
        <taxon>Insecta</taxon>
        <taxon>Pterygota</taxon>
        <taxon>Neoptera</taxon>
        <taxon>Endopterygota</taxon>
        <taxon>Hymenoptera</taxon>
        <taxon>Apocrita</taxon>
        <taxon>Aculeata</taxon>
        <taxon>Formicoidea</taxon>
        <taxon>Formicidae</taxon>
        <taxon>Myrmicinae</taxon>
        <taxon>Cardiocondyla</taxon>
    </lineage>
</organism>
<dbReference type="Gene3D" id="3.40.50.1820">
    <property type="entry name" value="alpha/beta hydrolase"/>
    <property type="match status" value="1"/>
</dbReference>
<proteinExistence type="predicted"/>
<protein>
    <submittedName>
        <fullName evidence="1">Uncharacterized protein</fullName>
    </submittedName>
</protein>
<reference evidence="1 2" key="1">
    <citation type="submission" date="2023-03" db="EMBL/GenBank/DDBJ databases">
        <title>High recombination rates correlate with genetic variation in Cardiocondyla obscurior ants.</title>
        <authorList>
            <person name="Errbii M."/>
        </authorList>
    </citation>
    <scope>NUCLEOTIDE SEQUENCE [LARGE SCALE GENOMIC DNA]</scope>
    <source>
        <strain evidence="1">Alpha-2009</strain>
        <tissue evidence="1">Whole body</tissue>
    </source>
</reference>